<dbReference type="EMBL" id="MHOZ01000049">
    <property type="protein sequence ID" value="OGZ71830.1"/>
    <property type="molecule type" value="Genomic_DNA"/>
</dbReference>
<dbReference type="InterPro" id="IPR003509">
    <property type="entry name" value="UPF0102_YraN-like"/>
</dbReference>
<dbReference type="Gene3D" id="3.40.1350.10">
    <property type="match status" value="1"/>
</dbReference>
<evidence type="ECO:0000313" key="3">
    <source>
        <dbReference type="EMBL" id="OGZ71830.1"/>
    </source>
</evidence>
<dbReference type="InterPro" id="IPR011856">
    <property type="entry name" value="tRNA_endonuc-like_dom_sf"/>
</dbReference>
<accession>A0A1G2IBN0</accession>
<dbReference type="InterPro" id="IPR011335">
    <property type="entry name" value="Restrct_endonuc-II-like"/>
</dbReference>
<protein>
    <recommendedName>
        <fullName evidence="2">UPF0102 protein A2998_02775</fullName>
    </recommendedName>
</protein>
<dbReference type="Proteomes" id="UP000178826">
    <property type="component" value="Unassembled WGS sequence"/>
</dbReference>
<comment type="caution">
    <text evidence="3">The sequence shown here is derived from an EMBL/GenBank/DDBJ whole genome shotgun (WGS) entry which is preliminary data.</text>
</comment>
<dbReference type="CDD" id="cd20736">
    <property type="entry name" value="PoNe_Nuclease"/>
    <property type="match status" value="1"/>
</dbReference>
<sequence>MSTKELGDKGERIACEYLVKKGYKILERNCVLFCGEIDIICRKKGVLAGDKTIHFVEVKTLFVENNFYPEEHVDFRKKRKLRQLAEIWLQKHKYPENTPYQIDIVAVFADSEPSQIEYFENVVEDK</sequence>
<dbReference type="PANTHER" id="PTHR34039">
    <property type="entry name" value="UPF0102 PROTEIN YRAN"/>
    <property type="match status" value="1"/>
</dbReference>
<evidence type="ECO:0000256" key="1">
    <source>
        <dbReference type="ARBA" id="ARBA00006738"/>
    </source>
</evidence>
<proteinExistence type="inferred from homology"/>
<dbReference type="AlphaFoldDB" id="A0A1G2IBN0"/>
<evidence type="ECO:0000256" key="2">
    <source>
        <dbReference type="HAMAP-Rule" id="MF_00048"/>
    </source>
</evidence>
<dbReference type="HAMAP" id="MF_00048">
    <property type="entry name" value="UPF0102"/>
    <property type="match status" value="1"/>
</dbReference>
<organism evidence="3 4">
    <name type="scientific">Candidatus Staskawiczbacteria bacterium RIFCSPLOWO2_01_FULL_37_25b</name>
    <dbReference type="NCBI Taxonomy" id="1802213"/>
    <lineage>
        <taxon>Bacteria</taxon>
        <taxon>Candidatus Staskawicziibacteriota</taxon>
    </lineage>
</organism>
<gene>
    <name evidence="3" type="ORF">A2998_02775</name>
</gene>
<comment type="similarity">
    <text evidence="1 2">Belongs to the UPF0102 family.</text>
</comment>
<dbReference type="Pfam" id="PF02021">
    <property type="entry name" value="UPF0102"/>
    <property type="match status" value="1"/>
</dbReference>
<name>A0A1G2IBN0_9BACT</name>
<reference evidence="3 4" key="1">
    <citation type="journal article" date="2016" name="Nat. Commun.">
        <title>Thousands of microbial genomes shed light on interconnected biogeochemical processes in an aquifer system.</title>
        <authorList>
            <person name="Anantharaman K."/>
            <person name="Brown C.T."/>
            <person name="Hug L.A."/>
            <person name="Sharon I."/>
            <person name="Castelle C.J."/>
            <person name="Probst A.J."/>
            <person name="Thomas B.C."/>
            <person name="Singh A."/>
            <person name="Wilkins M.J."/>
            <person name="Karaoz U."/>
            <person name="Brodie E.L."/>
            <person name="Williams K.H."/>
            <person name="Hubbard S.S."/>
            <person name="Banfield J.F."/>
        </authorList>
    </citation>
    <scope>NUCLEOTIDE SEQUENCE [LARGE SCALE GENOMIC DNA]</scope>
</reference>
<evidence type="ECO:0000313" key="4">
    <source>
        <dbReference type="Proteomes" id="UP000178826"/>
    </source>
</evidence>
<dbReference type="SUPFAM" id="SSF52980">
    <property type="entry name" value="Restriction endonuclease-like"/>
    <property type="match status" value="1"/>
</dbReference>
<dbReference type="GO" id="GO:0003676">
    <property type="term" value="F:nucleic acid binding"/>
    <property type="evidence" value="ECO:0007669"/>
    <property type="project" value="InterPro"/>
</dbReference>
<dbReference type="PANTHER" id="PTHR34039:SF1">
    <property type="entry name" value="UPF0102 PROTEIN YRAN"/>
    <property type="match status" value="1"/>
</dbReference>